<sequence length="170" mass="17801">MLVVLGSLPGTGKTTIARIAASRLRAAYIRIDAIEQAMRSAGVLARPDGVGPAGYMAAYALAKENLRLGLPVVADCVNPLPETRAAWREAAAPLPIVEVEVVCSDPAEHRRRVEARTADLPGLVPPTWASVLRHEYAPWTGPRLVLDTASLGAEDAASRVCGEAAGLCAG</sequence>
<protein>
    <submittedName>
        <fullName evidence="1">AAA family ATPase</fullName>
    </submittedName>
</protein>
<keyword evidence="2" id="KW-1185">Reference proteome</keyword>
<dbReference type="Proteomes" id="UP001501588">
    <property type="component" value="Unassembled WGS sequence"/>
</dbReference>
<dbReference type="InterPro" id="IPR027417">
    <property type="entry name" value="P-loop_NTPase"/>
</dbReference>
<evidence type="ECO:0000313" key="2">
    <source>
        <dbReference type="Proteomes" id="UP001501588"/>
    </source>
</evidence>
<evidence type="ECO:0000313" key="1">
    <source>
        <dbReference type="EMBL" id="GAA0590818.1"/>
    </source>
</evidence>
<proteinExistence type="predicted"/>
<name>A0ABN1FI21_9PROT</name>
<gene>
    <name evidence="1" type="ORF">GCM10009416_31550</name>
</gene>
<dbReference type="PANTHER" id="PTHR37807:SF3">
    <property type="entry name" value="OS07G0160300 PROTEIN"/>
    <property type="match status" value="1"/>
</dbReference>
<dbReference type="EMBL" id="BAAAFZ010000050">
    <property type="protein sequence ID" value="GAA0590818.1"/>
    <property type="molecule type" value="Genomic_DNA"/>
</dbReference>
<dbReference type="PANTHER" id="PTHR37807">
    <property type="entry name" value="OS07G0160300 PROTEIN"/>
    <property type="match status" value="1"/>
</dbReference>
<dbReference type="SUPFAM" id="SSF52540">
    <property type="entry name" value="P-loop containing nucleoside triphosphate hydrolases"/>
    <property type="match status" value="1"/>
</dbReference>
<dbReference type="Gene3D" id="3.40.50.300">
    <property type="entry name" value="P-loop containing nucleotide triphosphate hydrolases"/>
    <property type="match status" value="1"/>
</dbReference>
<reference evidence="1 2" key="1">
    <citation type="journal article" date="2019" name="Int. J. Syst. Evol. Microbiol.">
        <title>The Global Catalogue of Microorganisms (GCM) 10K type strain sequencing project: providing services to taxonomists for standard genome sequencing and annotation.</title>
        <authorList>
            <consortium name="The Broad Institute Genomics Platform"/>
            <consortium name="The Broad Institute Genome Sequencing Center for Infectious Disease"/>
            <person name="Wu L."/>
            <person name="Ma J."/>
        </authorList>
    </citation>
    <scope>NUCLEOTIDE SEQUENCE [LARGE SCALE GENOMIC DNA]</scope>
    <source>
        <strain evidence="1 2">JCM 9933</strain>
    </source>
</reference>
<dbReference type="Pfam" id="PF13671">
    <property type="entry name" value="AAA_33"/>
    <property type="match status" value="1"/>
</dbReference>
<organism evidence="1 2">
    <name type="scientific">Craurococcus roseus</name>
    <dbReference type="NCBI Taxonomy" id="77585"/>
    <lineage>
        <taxon>Bacteria</taxon>
        <taxon>Pseudomonadati</taxon>
        <taxon>Pseudomonadota</taxon>
        <taxon>Alphaproteobacteria</taxon>
        <taxon>Acetobacterales</taxon>
        <taxon>Acetobacteraceae</taxon>
        <taxon>Craurococcus</taxon>
    </lineage>
</organism>
<comment type="caution">
    <text evidence="1">The sequence shown here is derived from an EMBL/GenBank/DDBJ whole genome shotgun (WGS) entry which is preliminary data.</text>
</comment>
<accession>A0ABN1FI21</accession>